<dbReference type="SMR" id="G5ADL0"/>
<keyword evidence="3" id="KW-1185">Reference proteome</keyword>
<evidence type="ECO:0000313" key="3">
    <source>
        <dbReference type="Proteomes" id="UP000002640"/>
    </source>
</evidence>
<dbReference type="InParanoid" id="G5ADL0"/>
<accession>G5ADL0</accession>
<dbReference type="AlphaFoldDB" id="G5ADL0"/>
<dbReference type="RefSeq" id="XP_009538160.1">
    <property type="nucleotide sequence ID" value="XM_009539865.1"/>
</dbReference>
<keyword evidence="1" id="KW-0175">Coiled coil</keyword>
<reference evidence="2 3" key="1">
    <citation type="journal article" date="2006" name="Science">
        <title>Phytophthora genome sequences uncover evolutionary origins and mechanisms of pathogenesis.</title>
        <authorList>
            <person name="Tyler B.M."/>
            <person name="Tripathy S."/>
            <person name="Zhang X."/>
            <person name="Dehal P."/>
            <person name="Jiang R.H."/>
            <person name="Aerts A."/>
            <person name="Arredondo F.D."/>
            <person name="Baxter L."/>
            <person name="Bensasson D."/>
            <person name="Beynon J.L."/>
            <person name="Chapman J."/>
            <person name="Damasceno C.M."/>
            <person name="Dorrance A.E."/>
            <person name="Dou D."/>
            <person name="Dickerman A.W."/>
            <person name="Dubchak I.L."/>
            <person name="Garbelotto M."/>
            <person name="Gijzen M."/>
            <person name="Gordon S.G."/>
            <person name="Govers F."/>
            <person name="Grunwald N.J."/>
            <person name="Huang W."/>
            <person name="Ivors K.L."/>
            <person name="Jones R.W."/>
            <person name="Kamoun S."/>
            <person name="Krampis K."/>
            <person name="Lamour K.H."/>
            <person name="Lee M.K."/>
            <person name="McDonald W.H."/>
            <person name="Medina M."/>
            <person name="Meijer H.J."/>
            <person name="Nordberg E.K."/>
            <person name="Maclean D.J."/>
            <person name="Ospina-Giraldo M.D."/>
            <person name="Morris P.F."/>
            <person name="Phuntumart V."/>
            <person name="Putnam N.H."/>
            <person name="Rash S."/>
            <person name="Rose J.K."/>
            <person name="Sakihama Y."/>
            <person name="Salamov A.A."/>
            <person name="Savidor A."/>
            <person name="Scheuring C.F."/>
            <person name="Smith B.M."/>
            <person name="Sobral B.W."/>
            <person name="Terry A."/>
            <person name="Torto-Alalibo T.A."/>
            <person name="Win J."/>
            <person name="Xu Z."/>
            <person name="Zhang H."/>
            <person name="Grigoriev I.V."/>
            <person name="Rokhsar D.S."/>
            <person name="Boore J.L."/>
        </authorList>
    </citation>
    <scope>NUCLEOTIDE SEQUENCE [LARGE SCALE GENOMIC DNA]</scope>
    <source>
        <strain evidence="2 3">P6497</strain>
    </source>
</reference>
<dbReference type="KEGG" id="psoj:PHYSODRAFT_531108"/>
<feature type="coiled-coil region" evidence="1">
    <location>
        <begin position="77"/>
        <end position="104"/>
    </location>
</feature>
<organism evidence="2 3">
    <name type="scientific">Phytophthora sojae (strain P6497)</name>
    <name type="common">Soybean stem and root rot agent</name>
    <name type="synonym">Phytophthora megasperma f. sp. glycines</name>
    <dbReference type="NCBI Taxonomy" id="1094619"/>
    <lineage>
        <taxon>Eukaryota</taxon>
        <taxon>Sar</taxon>
        <taxon>Stramenopiles</taxon>
        <taxon>Oomycota</taxon>
        <taxon>Peronosporomycetes</taxon>
        <taxon>Peronosporales</taxon>
        <taxon>Peronosporaceae</taxon>
        <taxon>Phytophthora</taxon>
    </lineage>
</organism>
<dbReference type="Proteomes" id="UP000002640">
    <property type="component" value="Unassembled WGS sequence"/>
</dbReference>
<proteinExistence type="predicted"/>
<dbReference type="GeneID" id="20661565"/>
<dbReference type="EMBL" id="JH159164">
    <property type="protein sequence ID" value="EGZ06263.1"/>
    <property type="molecule type" value="Genomic_DNA"/>
</dbReference>
<feature type="non-terminal residue" evidence="2">
    <location>
        <position position="1"/>
    </location>
</feature>
<protein>
    <submittedName>
        <fullName evidence="2">Uncharacterized protein</fullName>
    </submittedName>
</protein>
<evidence type="ECO:0000313" key="2">
    <source>
        <dbReference type="EMBL" id="EGZ06263.1"/>
    </source>
</evidence>
<gene>
    <name evidence="2" type="ORF">PHYSODRAFT_531108</name>
</gene>
<name>G5ADL0_PHYSP</name>
<sequence length="156" mass="17891">YADPTNAIPDATASDYLECFREVLNSAHDDVSSIVSSFQQHKGDTFRLEIAVKIQVIRKSRVMVYTFDLNPISLERVDVLEAKVKDLQGEVEALRLDAQETGKDNYYVMHEIQKELSSFREDLESRSVIISALRDELKAFRTQHETLPNLQLHSYS</sequence>
<evidence type="ECO:0000256" key="1">
    <source>
        <dbReference type="SAM" id="Coils"/>
    </source>
</evidence>